<dbReference type="AlphaFoldDB" id="A0A3L6KYJ8"/>
<keyword evidence="6" id="KW-0378">Hydrolase</keyword>
<protein>
    <submittedName>
        <fullName evidence="6">Zinc carboxypeptidase</fullName>
    </submittedName>
</protein>
<comment type="cofactor">
    <cofactor evidence="1">
        <name>Zn(2+)</name>
        <dbReference type="ChEBI" id="CHEBI:29105"/>
    </cofactor>
</comment>
<feature type="region of interest" description="Disordered" evidence="4">
    <location>
        <begin position="337"/>
        <end position="362"/>
    </location>
</feature>
<dbReference type="EMBL" id="QSBY01000011">
    <property type="protein sequence ID" value="RHW67967.1"/>
    <property type="molecule type" value="Genomic_DNA"/>
</dbReference>
<accession>A0A3L6KYJ8</accession>
<dbReference type="GO" id="GO:0004181">
    <property type="term" value="F:metallocarboxypeptidase activity"/>
    <property type="evidence" value="ECO:0007669"/>
    <property type="project" value="InterPro"/>
</dbReference>
<comment type="caution">
    <text evidence="6">The sequence shown here is derived from an EMBL/GenBank/DDBJ whole genome shotgun (WGS) entry which is preliminary data.</text>
</comment>
<dbReference type="PROSITE" id="PS52035">
    <property type="entry name" value="PEPTIDASE_M14"/>
    <property type="match status" value="1"/>
</dbReference>
<feature type="compositionally biased region" description="Basic and acidic residues" evidence="4">
    <location>
        <begin position="337"/>
        <end position="348"/>
    </location>
</feature>
<evidence type="ECO:0000256" key="3">
    <source>
        <dbReference type="PROSITE-ProRule" id="PRU01379"/>
    </source>
</evidence>
<evidence type="ECO:0000259" key="5">
    <source>
        <dbReference type="PROSITE" id="PS52035"/>
    </source>
</evidence>
<dbReference type="Gene3D" id="2.60.40.3120">
    <property type="match status" value="1"/>
</dbReference>
<reference evidence="6" key="1">
    <citation type="submission" date="2018-09" db="EMBL/GenBank/DDBJ databases">
        <title>whole genome sequence of T. equiperdum IVM-t1 strain.</title>
        <authorList>
            <person name="Suganuma K."/>
        </authorList>
    </citation>
    <scope>NUCLEOTIDE SEQUENCE [LARGE SCALE GENOMIC DNA]</scope>
    <source>
        <strain evidence="6">IVM-t1</strain>
    </source>
</reference>
<feature type="domain" description="Peptidase M14" evidence="5">
    <location>
        <begin position="728"/>
        <end position="1035"/>
    </location>
</feature>
<gene>
    <name evidence="6" type="ORF">DPX39_110074400</name>
</gene>
<dbReference type="GO" id="GO:0008270">
    <property type="term" value="F:zinc ion binding"/>
    <property type="evidence" value="ECO:0007669"/>
    <property type="project" value="InterPro"/>
</dbReference>
<proteinExistence type="inferred from homology"/>
<name>A0A3L6KYJ8_9TRYP</name>
<comment type="similarity">
    <text evidence="2 3">Belongs to the peptidase M14 family.</text>
</comment>
<dbReference type="GO" id="GO:0006508">
    <property type="term" value="P:proteolysis"/>
    <property type="evidence" value="ECO:0007669"/>
    <property type="project" value="InterPro"/>
</dbReference>
<evidence type="ECO:0000256" key="2">
    <source>
        <dbReference type="ARBA" id="ARBA00005988"/>
    </source>
</evidence>
<dbReference type="PANTHER" id="PTHR12756">
    <property type="entry name" value="CYTOSOLIC CARBOXYPEPTIDASE"/>
    <property type="match status" value="1"/>
</dbReference>
<evidence type="ECO:0000256" key="4">
    <source>
        <dbReference type="SAM" id="MobiDB-lite"/>
    </source>
</evidence>
<feature type="region of interest" description="Disordered" evidence="4">
    <location>
        <begin position="70"/>
        <end position="92"/>
    </location>
</feature>
<evidence type="ECO:0000256" key="1">
    <source>
        <dbReference type="ARBA" id="ARBA00001947"/>
    </source>
</evidence>
<organism evidence="6">
    <name type="scientific">Trypanosoma brucei equiperdum</name>
    <dbReference type="NCBI Taxonomy" id="630700"/>
    <lineage>
        <taxon>Eukaryota</taxon>
        <taxon>Discoba</taxon>
        <taxon>Euglenozoa</taxon>
        <taxon>Kinetoplastea</taxon>
        <taxon>Metakinetoplastina</taxon>
        <taxon>Trypanosomatida</taxon>
        <taxon>Trypanosomatidae</taxon>
        <taxon>Trypanosoma</taxon>
    </lineage>
</organism>
<feature type="region of interest" description="Disordered" evidence="4">
    <location>
        <begin position="237"/>
        <end position="299"/>
    </location>
</feature>
<dbReference type="InterPro" id="IPR050821">
    <property type="entry name" value="Cytosolic_carboxypeptidase"/>
</dbReference>
<feature type="compositionally biased region" description="Polar residues" evidence="4">
    <location>
        <begin position="349"/>
        <end position="362"/>
    </location>
</feature>
<keyword evidence="6" id="KW-0121">Carboxypeptidase</keyword>
<feature type="compositionally biased region" description="Polar residues" evidence="4">
    <location>
        <begin position="284"/>
        <end position="299"/>
    </location>
</feature>
<feature type="compositionally biased region" description="Acidic residues" evidence="4">
    <location>
        <begin position="260"/>
        <end position="274"/>
    </location>
</feature>
<sequence>MTSRIEKSVRGKGAVKLRGFLKSKEQLFATKLSSPRVECRAGNEEKGAMGEKDVTGGRHVHGVVAPHRTLDTGTASVPLPANLPPDGKGKKLLNPLRKKLLRDLSADEGGSLQHLPAKPTGHKELGAIRIATADVFPAGEAPHRPAALSSAVLSSPMQGLKTAAGKLNPPVGIGRKKRQQKLQKAQLASTVRVERLRSDGTSRCGKKGSVKVPSECSSLNSSITCTVNTNDCAELDRESGVDDIDDPNDDNAQELSANELGDELAPYDEVDEEEAVQRYMGSHRASTSPKKTEDSVSLNRCLSDPSLSNTLCDARAAPLDRPNSAIGSCAAPEDLQRSLDEKMEESSRRPSTAGQLGEGTSSFGTQKASELFNDSLCRSLSLYDAFFLNEDGTTWLVDDRVLARCLNYIGLMDYEHELHGLRRTTGNNLSASAWAQLSSPVKRNVMPSSVASAAPPLRCTTSPNFVNSSNSFSVGQSKLCKAPESRGGRPDFPTLFLDIDETMRWLSGQEYVIGTILACCTRDSDGSEDGNVQPYLSPAVHPIKQIATIVRECYPHWGSTVRFADAWEKQVVLVLGTSSPSHQLLFPFPEEGIFFSSDMEGGNIARVERMPESTLLHLQQYPQQPNGIGFSLWMEPEPGCGQRLWFRFAFAGVKPHTSVTLRLVNIQPTTKLYGRNGMRPVWRAGNCLRQWVPVAQCSYRTTNDEADGELTFVITPRTNDVIHVAFCVPYTYADLLCHITHWHNLVKNSTCDIWFEERVLCYTQDGRKLHMLIITSSSTKTNQRHRSKRKVEGSNSANNGACGPTACNANSNGGGGNPSRKPIVGPYSQFEKGKKVVLVSGRVHPGETTASHGVHGAISFLLSRDPLAAKLRDNFIFYIVPMLNPDGVSRGHTRLDQNGFNLNRCYNRPIPQTQPTVSALRKVFDHLRQVFDDRFFMYLDFHSHVSQSSCFAFGNYLPATVQHWNMLFPKIISLHAKELFGYSICRFGRGHMLSKEGSSRVLFGAGLIHSYTIELTYFTNNRLYIDGLLAGGTSNIMDGESWEDRYTHTQIVPQRSPVAHNASTVTPLNEQGTAVGAVKSSKCVRSNSQQKRLKKRDVTKIPSDCGNGKPELLRQIRVPCILAQSAEVGRSCMLSLLDYCSVDNYISPQFAAYGGMERMLRDVKRHMGSPTAAKPGSCRLQFIYKQQQQLQQ</sequence>
<feature type="active site" description="Proton donor/acceptor" evidence="3">
    <location>
        <position position="1014"/>
    </location>
</feature>
<dbReference type="Gene3D" id="3.40.630.10">
    <property type="entry name" value="Zn peptidases"/>
    <property type="match status" value="1"/>
</dbReference>
<dbReference type="PANTHER" id="PTHR12756:SF12">
    <property type="entry name" value="CYTOSOLIC CARBOXYPEPTIDASE-LIKE PROTEIN 5"/>
    <property type="match status" value="1"/>
</dbReference>
<keyword evidence="6" id="KW-0645">Protease</keyword>
<dbReference type="SUPFAM" id="SSF53187">
    <property type="entry name" value="Zn-dependent exopeptidases"/>
    <property type="match status" value="1"/>
</dbReference>
<dbReference type="Pfam" id="PF00246">
    <property type="entry name" value="Peptidase_M14"/>
    <property type="match status" value="1"/>
</dbReference>
<feature type="compositionally biased region" description="Acidic residues" evidence="4">
    <location>
        <begin position="241"/>
        <end position="252"/>
    </location>
</feature>
<evidence type="ECO:0000313" key="6">
    <source>
        <dbReference type="EMBL" id="RHW67967.1"/>
    </source>
</evidence>
<dbReference type="InterPro" id="IPR000834">
    <property type="entry name" value="Peptidase_M14"/>
</dbReference>
<dbReference type="Proteomes" id="UP000266743">
    <property type="component" value="Chromosome 11"/>
</dbReference>